<dbReference type="AlphaFoldDB" id="A0A2D2LUK8"/>
<reference evidence="3" key="1">
    <citation type="submission" date="2017-11" db="EMBL/GenBank/DDBJ databases">
        <title>Complete genome sequence of Moraxella osloensis NP7 isolated from human skin.</title>
        <authorList>
            <person name="Lee K."/>
            <person name="Lim J.Y."/>
            <person name="Hwang I."/>
        </authorList>
    </citation>
    <scope>NUCLEOTIDE SEQUENCE [LARGE SCALE GENOMIC DNA]</scope>
    <source>
        <strain evidence="3">NP7</strain>
    </source>
</reference>
<keyword evidence="1" id="KW-0732">Signal</keyword>
<evidence type="ECO:0000313" key="3">
    <source>
        <dbReference type="Proteomes" id="UP000229340"/>
    </source>
</evidence>
<dbReference type="Proteomes" id="UP000229340">
    <property type="component" value="Chromosome"/>
</dbReference>
<dbReference type="EMBL" id="CP024443">
    <property type="protein sequence ID" value="ATR78702.1"/>
    <property type="molecule type" value="Genomic_DNA"/>
</dbReference>
<evidence type="ECO:0000313" key="2">
    <source>
        <dbReference type="EMBL" id="ATR78702.1"/>
    </source>
</evidence>
<evidence type="ECO:0000256" key="1">
    <source>
        <dbReference type="SAM" id="SignalP"/>
    </source>
</evidence>
<dbReference type="STRING" id="34062.AXE82_01310"/>
<dbReference type="Gene3D" id="3.30.60.30">
    <property type="match status" value="1"/>
</dbReference>
<dbReference type="GO" id="GO:0004867">
    <property type="term" value="F:serine-type endopeptidase inhibitor activity"/>
    <property type="evidence" value="ECO:0007669"/>
    <property type="project" value="InterPro"/>
</dbReference>
<accession>A0A2D2LUK8</accession>
<feature type="chain" id="PRO_5013541331" description="Kazal-like domain-containing protein" evidence="1">
    <location>
        <begin position="20"/>
        <end position="97"/>
    </location>
</feature>
<dbReference type="RefSeq" id="WP_100269970.1">
    <property type="nucleotide sequence ID" value="NZ_CP024443.1"/>
</dbReference>
<gene>
    <name evidence="2" type="ORF">NP7_05185</name>
</gene>
<dbReference type="PROSITE" id="PS51257">
    <property type="entry name" value="PROKAR_LIPOPROTEIN"/>
    <property type="match status" value="1"/>
</dbReference>
<dbReference type="InterPro" id="IPR036819">
    <property type="entry name" value="Subtilisin_inhibitor-like_sf"/>
</dbReference>
<evidence type="ECO:0008006" key="4">
    <source>
        <dbReference type="Google" id="ProtNLM"/>
    </source>
</evidence>
<name>A0A2D2LUK8_FAUOS</name>
<feature type="signal peptide" evidence="1">
    <location>
        <begin position="1"/>
        <end position="19"/>
    </location>
</feature>
<sequence>MFKFFTPLCFSLSLFGCQAVSPAQQNHTPKPQPIKKPEMMCTMQYDPVCVKTINNGIVHYQTYGNACMASNSVNVTNNAPNNAISITKGACESETSK</sequence>
<dbReference type="SUPFAM" id="SSF55399">
    <property type="entry name" value="Subtilisin inhibitor"/>
    <property type="match status" value="1"/>
</dbReference>
<proteinExistence type="predicted"/>
<organism evidence="2 3">
    <name type="scientific">Faucicola osloensis</name>
    <name type="common">Moraxella osloensis</name>
    <dbReference type="NCBI Taxonomy" id="34062"/>
    <lineage>
        <taxon>Bacteria</taxon>
        <taxon>Pseudomonadati</taxon>
        <taxon>Pseudomonadota</taxon>
        <taxon>Gammaproteobacteria</taxon>
        <taxon>Moraxellales</taxon>
        <taxon>Moraxellaceae</taxon>
        <taxon>Faucicola</taxon>
    </lineage>
</organism>
<protein>
    <recommendedName>
        <fullName evidence="4">Kazal-like domain-containing protein</fullName>
    </recommendedName>
</protein>